<accession>A0A520LRL0</accession>
<comment type="subcellular location">
    <subcellularLocation>
        <location evidence="1">Cell membrane</location>
        <topology evidence="1">Multi-pass membrane protein</topology>
    </subcellularLocation>
</comment>
<name>A0A520LRL0_9GAMM</name>
<evidence type="ECO:0000256" key="9">
    <source>
        <dbReference type="SAM" id="Phobius"/>
    </source>
</evidence>
<keyword evidence="4" id="KW-1003">Cell membrane</keyword>
<sequence>MFSLSFVPPLILTFTYEESGREIFLYSFIFFFILGGSIWAATRQQNLPLNISDGFIITTLFWVVLAFAGSIPFYFFGLSVSDAIFESVSGITTTGATTIVGLDSLPKSILLYRQLLQWIGGMGLIVLAVAVMPALGIGGGQLYKMELPGSHGNQKLTPKITDSAKALWKIYVGLTFICAMLYFLSGMTLFDSIAHSLSTVAGGGFSTHDESIGFFNSAIIETVCIIFMLLSAASFAVHYVAIFGGKPLKYFYDSEFRFFLSVVLLIILLSLIVHILSNSYADVFSAISSSIFHTVSIVTTSGFTTENFSLWPGFLPYLLLVGAFMGACSQSVGGGIKAWRVLIMVNQAYKEILKTIHPNAVLTSKIGTKVIDAKIAEKVWGFFSIYVFIFMFLLMAMLGTGLSFETAFSAVGA</sequence>
<keyword evidence="8 9" id="KW-0472">Membrane</keyword>
<feature type="non-terminal residue" evidence="10">
    <location>
        <position position="413"/>
    </location>
</feature>
<evidence type="ECO:0000256" key="2">
    <source>
        <dbReference type="ARBA" id="ARBA00009137"/>
    </source>
</evidence>
<evidence type="ECO:0000256" key="6">
    <source>
        <dbReference type="ARBA" id="ARBA00022989"/>
    </source>
</evidence>
<reference evidence="10 11" key="1">
    <citation type="submission" date="2019-02" db="EMBL/GenBank/DDBJ databases">
        <title>Prokaryotic population dynamics and viral predation in marine succession experiment using metagenomics: the confinement effect.</title>
        <authorList>
            <person name="Haro-Moreno J.M."/>
            <person name="Rodriguez-Valera F."/>
            <person name="Lopez-Perez M."/>
        </authorList>
    </citation>
    <scope>NUCLEOTIDE SEQUENCE [LARGE SCALE GENOMIC DNA]</scope>
    <source>
        <strain evidence="10">MED-G168</strain>
    </source>
</reference>
<dbReference type="GO" id="GO:0005886">
    <property type="term" value="C:plasma membrane"/>
    <property type="evidence" value="ECO:0007669"/>
    <property type="project" value="UniProtKB-SubCell"/>
</dbReference>
<dbReference type="InterPro" id="IPR003445">
    <property type="entry name" value="Cat_transpt"/>
</dbReference>
<dbReference type="AlphaFoldDB" id="A0A520LRL0"/>
<evidence type="ECO:0000256" key="1">
    <source>
        <dbReference type="ARBA" id="ARBA00004651"/>
    </source>
</evidence>
<gene>
    <name evidence="10" type="ORF">EVB01_02360</name>
</gene>
<dbReference type="GO" id="GO:0030001">
    <property type="term" value="P:metal ion transport"/>
    <property type="evidence" value="ECO:0007669"/>
    <property type="project" value="UniProtKB-ARBA"/>
</dbReference>
<evidence type="ECO:0000256" key="5">
    <source>
        <dbReference type="ARBA" id="ARBA00022692"/>
    </source>
</evidence>
<proteinExistence type="inferred from homology"/>
<comment type="caution">
    <text evidence="10">The sequence shown here is derived from an EMBL/GenBank/DDBJ whole genome shotgun (WGS) entry which is preliminary data.</text>
</comment>
<keyword evidence="5 9" id="KW-0812">Transmembrane</keyword>
<feature type="transmembrane region" description="Helical" evidence="9">
    <location>
        <begin position="218"/>
        <end position="244"/>
    </location>
</feature>
<keyword evidence="3" id="KW-0813">Transport</keyword>
<protein>
    <submittedName>
        <fullName evidence="10">Potassium transporter</fullName>
    </submittedName>
</protein>
<evidence type="ECO:0000256" key="4">
    <source>
        <dbReference type="ARBA" id="ARBA00022475"/>
    </source>
</evidence>
<feature type="transmembrane region" description="Helical" evidence="9">
    <location>
        <begin position="166"/>
        <end position="184"/>
    </location>
</feature>
<evidence type="ECO:0000256" key="7">
    <source>
        <dbReference type="ARBA" id="ARBA00023065"/>
    </source>
</evidence>
<dbReference type="EMBL" id="SHBN01000039">
    <property type="protein sequence ID" value="RZO11612.1"/>
    <property type="molecule type" value="Genomic_DNA"/>
</dbReference>
<evidence type="ECO:0000256" key="8">
    <source>
        <dbReference type="ARBA" id="ARBA00023136"/>
    </source>
</evidence>
<feature type="transmembrane region" description="Helical" evidence="9">
    <location>
        <begin position="23"/>
        <end position="42"/>
    </location>
</feature>
<feature type="transmembrane region" description="Helical" evidence="9">
    <location>
        <begin position="256"/>
        <end position="276"/>
    </location>
</feature>
<dbReference type="PANTHER" id="PTHR32024:SF2">
    <property type="entry name" value="TRK SYSTEM POTASSIUM UPTAKE PROTEIN TRKG-RELATED"/>
    <property type="match status" value="1"/>
</dbReference>
<evidence type="ECO:0000313" key="10">
    <source>
        <dbReference type="EMBL" id="RZO11612.1"/>
    </source>
</evidence>
<keyword evidence="7" id="KW-0406">Ion transport</keyword>
<dbReference type="Proteomes" id="UP000319023">
    <property type="component" value="Unassembled WGS sequence"/>
</dbReference>
<evidence type="ECO:0000256" key="3">
    <source>
        <dbReference type="ARBA" id="ARBA00022448"/>
    </source>
</evidence>
<feature type="transmembrane region" description="Helical" evidence="9">
    <location>
        <begin position="314"/>
        <end position="336"/>
    </location>
</feature>
<feature type="transmembrane region" description="Helical" evidence="9">
    <location>
        <begin position="379"/>
        <end position="398"/>
    </location>
</feature>
<evidence type="ECO:0000313" key="11">
    <source>
        <dbReference type="Proteomes" id="UP000319023"/>
    </source>
</evidence>
<comment type="similarity">
    <text evidence="2">Belongs to the TrkH potassium transport family.</text>
</comment>
<dbReference type="Pfam" id="PF02386">
    <property type="entry name" value="TrkH"/>
    <property type="match status" value="1"/>
</dbReference>
<dbReference type="PANTHER" id="PTHR32024">
    <property type="entry name" value="TRK SYSTEM POTASSIUM UPTAKE PROTEIN TRKG-RELATED"/>
    <property type="match status" value="1"/>
</dbReference>
<keyword evidence="6 9" id="KW-1133">Transmembrane helix</keyword>
<feature type="transmembrane region" description="Helical" evidence="9">
    <location>
        <begin position="54"/>
        <end position="76"/>
    </location>
</feature>
<organism evidence="10 11">
    <name type="scientific">SAR86 cluster bacterium</name>
    <dbReference type="NCBI Taxonomy" id="2030880"/>
    <lineage>
        <taxon>Bacteria</taxon>
        <taxon>Pseudomonadati</taxon>
        <taxon>Pseudomonadota</taxon>
        <taxon>Gammaproteobacteria</taxon>
        <taxon>SAR86 cluster</taxon>
    </lineage>
</organism>
<dbReference type="GO" id="GO:0008324">
    <property type="term" value="F:monoatomic cation transmembrane transporter activity"/>
    <property type="evidence" value="ECO:0007669"/>
    <property type="project" value="InterPro"/>
</dbReference>
<feature type="transmembrane region" description="Helical" evidence="9">
    <location>
        <begin position="115"/>
        <end position="137"/>
    </location>
</feature>